<keyword evidence="6" id="KW-1185">Reference proteome</keyword>
<dbReference type="Proteomes" id="UP000308196">
    <property type="component" value="Chromosome"/>
</dbReference>
<dbReference type="AlphaFoldDB" id="A0A4U9W160"/>
<dbReference type="EMBL" id="LR590484">
    <property type="protein sequence ID" value="VTR50991.1"/>
    <property type="molecule type" value="Genomic_DNA"/>
</dbReference>
<protein>
    <submittedName>
        <fullName evidence="4">Inner membrane protein ypdA</fullName>
    </submittedName>
    <submittedName>
        <fullName evidence="3">Sensor histidine kinase</fullName>
    </submittedName>
</protein>
<evidence type="ECO:0000259" key="2">
    <source>
        <dbReference type="Pfam" id="PF06580"/>
    </source>
</evidence>
<sequence length="357" mass="41663">MSIITRSNPLRYLGPAIWGITSFNILRVVTDLTKKDQFWSGGIRIHSIGLFISIAFCYVLTALWRRRLDKIFGDVSVFSVSVAREYLAVIIQIVILLNPVIYSAEHFGWVYMGDGYIDYILVNAIYIPLFLLYYTLMRNEQIDHAMASNRIYVEKIKSDKLSAELQLLKSQYHPHFLFNALNTVYFQIEDTNTLAKRSIEQLSELLRYQIYNVDEKVSMDQEIVYIRSYVSFQRQRLPERLNVQMNIDPDWQGIRIFPLLFQPLIENAFKYVRGKYEIKIDIKLRDREITFGISNSLDDRLNPDKGKIAKKADSGSGLAHLVRRLALVYPNAHKLSTEMQFNQQEGHCYLAELRIKI</sequence>
<feature type="domain" description="Signal transduction histidine kinase internal region" evidence="2">
    <location>
        <begin position="163"/>
        <end position="241"/>
    </location>
</feature>
<keyword evidence="1" id="KW-0812">Transmembrane</keyword>
<dbReference type="GO" id="GO:0016020">
    <property type="term" value="C:membrane"/>
    <property type="evidence" value="ECO:0007669"/>
    <property type="project" value="InterPro"/>
</dbReference>
<dbReference type="GO" id="GO:0000155">
    <property type="term" value="F:phosphorelay sensor kinase activity"/>
    <property type="evidence" value="ECO:0007669"/>
    <property type="project" value="InterPro"/>
</dbReference>
<dbReference type="EMBL" id="JBEOQB010000004">
    <property type="protein sequence ID" value="MEZ0452898.1"/>
    <property type="molecule type" value="Genomic_DNA"/>
</dbReference>
<evidence type="ECO:0000313" key="5">
    <source>
        <dbReference type="Proteomes" id="UP000308196"/>
    </source>
</evidence>
<gene>
    <name evidence="4" type="primary">ypdA_8</name>
    <name evidence="3" type="ORF">ABTW24_14980</name>
    <name evidence="4" type="ORF">NCTC11429_04235</name>
</gene>
<keyword evidence="1" id="KW-1133">Transmembrane helix</keyword>
<evidence type="ECO:0000313" key="6">
    <source>
        <dbReference type="Proteomes" id="UP001566204"/>
    </source>
</evidence>
<evidence type="ECO:0000313" key="4">
    <source>
        <dbReference type="EMBL" id="VTR50991.1"/>
    </source>
</evidence>
<dbReference type="InterPro" id="IPR050640">
    <property type="entry name" value="Bact_2-comp_sensor_kinase"/>
</dbReference>
<proteinExistence type="predicted"/>
<accession>A0A4U9W160</accession>
<reference evidence="4 5" key="1">
    <citation type="submission" date="2019-05" db="EMBL/GenBank/DDBJ databases">
        <authorList>
            <consortium name="Pathogen Informatics"/>
        </authorList>
    </citation>
    <scope>NUCLEOTIDE SEQUENCE [LARGE SCALE GENOMIC DNA]</scope>
    <source>
        <strain evidence="4 5">NCTC11429</strain>
    </source>
</reference>
<dbReference type="KEGG" id="stha:NCTC11429_04235"/>
<dbReference type="PANTHER" id="PTHR34220">
    <property type="entry name" value="SENSOR HISTIDINE KINASE YPDA"/>
    <property type="match status" value="1"/>
</dbReference>
<dbReference type="RefSeq" id="WP_051606762.1">
    <property type="nucleotide sequence ID" value="NZ_CP141191.1"/>
</dbReference>
<evidence type="ECO:0000313" key="3">
    <source>
        <dbReference type="EMBL" id="MEZ0452898.1"/>
    </source>
</evidence>
<dbReference type="PANTHER" id="PTHR34220:SF7">
    <property type="entry name" value="SENSOR HISTIDINE KINASE YPDA"/>
    <property type="match status" value="1"/>
</dbReference>
<reference evidence="3 6" key="2">
    <citation type="submission" date="2024-06" db="EMBL/GenBank/DDBJ databases">
        <title>Soil Sphingobacterium thalpophilum.</title>
        <authorList>
            <person name="Yang J."/>
            <person name="Li J."/>
        </authorList>
    </citation>
    <scope>NUCLEOTIDE SEQUENCE [LARGE SCALE GENOMIC DNA]</scope>
    <source>
        <strain evidence="3 6">22g91tb</strain>
    </source>
</reference>
<feature type="transmembrane region" description="Helical" evidence="1">
    <location>
        <begin position="116"/>
        <end position="136"/>
    </location>
</feature>
<dbReference type="InterPro" id="IPR010559">
    <property type="entry name" value="Sig_transdc_His_kin_internal"/>
</dbReference>
<name>A0A4U9W160_9SPHI</name>
<organism evidence="4 5">
    <name type="scientific">Sphingobacterium thalpophilum</name>
    <dbReference type="NCBI Taxonomy" id="259"/>
    <lineage>
        <taxon>Bacteria</taxon>
        <taxon>Pseudomonadati</taxon>
        <taxon>Bacteroidota</taxon>
        <taxon>Sphingobacteriia</taxon>
        <taxon>Sphingobacteriales</taxon>
        <taxon>Sphingobacteriaceae</taxon>
        <taxon>Sphingobacterium</taxon>
    </lineage>
</organism>
<evidence type="ECO:0000256" key="1">
    <source>
        <dbReference type="SAM" id="Phobius"/>
    </source>
</evidence>
<keyword evidence="3" id="KW-0418">Kinase</keyword>
<keyword evidence="3" id="KW-0808">Transferase</keyword>
<feature type="transmembrane region" description="Helical" evidence="1">
    <location>
        <begin position="42"/>
        <end position="64"/>
    </location>
</feature>
<keyword evidence="1" id="KW-0472">Membrane</keyword>
<dbReference type="GeneID" id="78464846"/>
<feature type="transmembrane region" description="Helical" evidence="1">
    <location>
        <begin position="85"/>
        <end position="104"/>
    </location>
</feature>
<dbReference type="Proteomes" id="UP001566204">
    <property type="component" value="Unassembled WGS sequence"/>
</dbReference>
<dbReference type="STRING" id="1123265.GCA_000686625_02480"/>
<feature type="transmembrane region" description="Helical" evidence="1">
    <location>
        <begin position="12"/>
        <end position="30"/>
    </location>
</feature>
<dbReference type="Pfam" id="PF06580">
    <property type="entry name" value="His_kinase"/>
    <property type="match status" value="1"/>
</dbReference>